<protein>
    <recommendedName>
        <fullName evidence="5">CBM39 domain-containing protein</fullName>
    </recommendedName>
</protein>
<dbReference type="InterPro" id="IPR050468">
    <property type="entry name" value="Cuticle_Struct_Prot"/>
</dbReference>
<evidence type="ECO:0000256" key="1">
    <source>
        <dbReference type="SAM" id="MobiDB-lite"/>
    </source>
</evidence>
<accession>A0A182FU07</accession>
<dbReference type="PROSITE" id="PS51155">
    <property type="entry name" value="CHIT_BIND_RR_2"/>
    <property type="match status" value="2"/>
</dbReference>
<proteinExistence type="predicted"/>
<evidence type="ECO:0000256" key="2">
    <source>
        <dbReference type="SAM" id="SignalP"/>
    </source>
</evidence>
<dbReference type="InterPro" id="IPR000618">
    <property type="entry name" value="Insect_cuticle"/>
</dbReference>
<feature type="region of interest" description="Disordered" evidence="1">
    <location>
        <begin position="265"/>
        <end position="449"/>
    </location>
</feature>
<reference evidence="3" key="2">
    <citation type="submission" date="2022-08" db="UniProtKB">
        <authorList>
            <consortium name="EnsemblMetazoa"/>
        </authorList>
    </citation>
    <scope>IDENTIFICATION</scope>
    <source>
        <strain evidence="3">STECLA/ALBI9_A</strain>
    </source>
</reference>
<dbReference type="PANTHER" id="PTHR10380:SF224">
    <property type="entry name" value="CUTICULAR PROTEIN 12A"/>
    <property type="match status" value="1"/>
</dbReference>
<dbReference type="GO" id="GO:0062129">
    <property type="term" value="C:chitin-based extracellular matrix"/>
    <property type="evidence" value="ECO:0007669"/>
    <property type="project" value="TreeGrafter"/>
</dbReference>
<name>A0A182FU07_ANOAL</name>
<dbReference type="VEuPathDB" id="VectorBase:AALB20_028636"/>
<dbReference type="PANTHER" id="PTHR10380">
    <property type="entry name" value="CUTICLE PROTEIN"/>
    <property type="match status" value="1"/>
</dbReference>
<dbReference type="VEuPathDB" id="VectorBase:AALB20_027591"/>
<feature type="compositionally biased region" description="Polar residues" evidence="1">
    <location>
        <begin position="425"/>
        <end position="437"/>
    </location>
</feature>
<dbReference type="GO" id="GO:0008010">
    <property type="term" value="F:structural constituent of chitin-based larval cuticle"/>
    <property type="evidence" value="ECO:0007669"/>
    <property type="project" value="TreeGrafter"/>
</dbReference>
<reference evidence="3 4" key="1">
    <citation type="journal article" date="2017" name="G3 (Bethesda)">
        <title>The Physical Genome Mapping of Anopheles albimanus Corrected Scaffold Misassemblies and Identified Interarm Rearrangements in Genus Anopheles.</title>
        <authorList>
            <person name="Artemov G.N."/>
            <person name="Peery A.N."/>
            <person name="Jiang X."/>
            <person name="Tu Z."/>
            <person name="Stegniy V.N."/>
            <person name="Sharakhova M.V."/>
            <person name="Sharakhov I.V."/>
        </authorList>
    </citation>
    <scope>NUCLEOTIDE SEQUENCE [LARGE SCALE GENOMIC DNA]</scope>
    <source>
        <strain evidence="3 4">ALBI9_A</strain>
    </source>
</reference>
<dbReference type="STRING" id="7167.A0A182FU07"/>
<evidence type="ECO:0008006" key="5">
    <source>
        <dbReference type="Google" id="ProtNLM"/>
    </source>
</evidence>
<feature type="compositionally biased region" description="Low complexity" evidence="1">
    <location>
        <begin position="318"/>
        <end position="331"/>
    </location>
</feature>
<feature type="compositionally biased region" description="Gly residues" evidence="1">
    <location>
        <begin position="356"/>
        <end position="367"/>
    </location>
</feature>
<evidence type="ECO:0000313" key="3">
    <source>
        <dbReference type="EnsemblMetazoa" id="AALB010041-PA"/>
    </source>
</evidence>
<organism evidence="3 4">
    <name type="scientific">Anopheles albimanus</name>
    <name type="common">New world malaria mosquito</name>
    <dbReference type="NCBI Taxonomy" id="7167"/>
    <lineage>
        <taxon>Eukaryota</taxon>
        <taxon>Metazoa</taxon>
        <taxon>Ecdysozoa</taxon>
        <taxon>Arthropoda</taxon>
        <taxon>Hexapoda</taxon>
        <taxon>Insecta</taxon>
        <taxon>Pterygota</taxon>
        <taxon>Neoptera</taxon>
        <taxon>Endopterygota</taxon>
        <taxon>Diptera</taxon>
        <taxon>Nematocera</taxon>
        <taxon>Culicoidea</taxon>
        <taxon>Culicidae</taxon>
        <taxon>Anophelinae</taxon>
        <taxon>Anopheles</taxon>
    </lineage>
</organism>
<feature type="compositionally biased region" description="Polar residues" evidence="1">
    <location>
        <begin position="271"/>
        <end position="280"/>
    </location>
</feature>
<dbReference type="VEuPathDB" id="VectorBase:AALB010041"/>
<sequence length="574" mass="62298">MQLISFLAVGFLIGAEAYHIDVNIPNAQSYHDQQDEQNDFKYGYQVENVNEQFHHKRKGDNDVTYGCYGHLDPQGRRHLTLFVADRLGYRPVLPGEPVTVFSANGGTDEPAPGPLLSGTVILCVVALVSSLDDTYNIELKQKDSELYHEQSFGRNEFSYGYQVEKANSQFQHKVKGPDDVTYGCYGWLDPLGEKHLVYYIADRLGYRLLAPDQPTKVFTDRVANSVSKLDADLQGRKLDEKVVAWNDLYLPSTCRRLDEIVSITPPPTQAPLRTTSTTGGAITRPTFTVRPAVNGNGIDSFGGTQTNGNPDSPLDAKTNAGSNSGANGNTNQGSEEGKLNQSSGGSIINVDINGDSNGGRPLGGNDRGSGDTKITEDPRVAQATTPQPKIVENTPPALLIDPVDPQDFLSTTTSRPPFEQITRAPDSQPSSPSNCGTPNGPFTAHQPKFPSPVGQFNGFVFPINRNCDASGRTTEDLLAQMQAINQMVLQVSETLHRLIDGDGQRNGTHPNVSDTCQQVLRLLNIQQPVPLLVYVPIMLPYLEGGIHGVAAGTEQKPAINPASYAYAKTCSDCK</sequence>
<dbReference type="EnsemblMetazoa" id="AALB010041-RA">
    <property type="protein sequence ID" value="AALB010041-PA"/>
    <property type="gene ID" value="AALB010041"/>
</dbReference>
<dbReference type="Pfam" id="PF00379">
    <property type="entry name" value="Chitin_bind_4"/>
    <property type="match status" value="2"/>
</dbReference>
<feature type="chain" id="PRO_5043904424" description="CBM39 domain-containing protein" evidence="2">
    <location>
        <begin position="18"/>
        <end position="574"/>
    </location>
</feature>
<dbReference type="AlphaFoldDB" id="A0A182FU07"/>
<evidence type="ECO:0000313" key="4">
    <source>
        <dbReference type="Proteomes" id="UP000069272"/>
    </source>
</evidence>
<feature type="signal peptide" evidence="2">
    <location>
        <begin position="1"/>
        <end position="17"/>
    </location>
</feature>
<keyword evidence="2" id="KW-0732">Signal</keyword>
<feature type="compositionally biased region" description="Basic and acidic residues" evidence="1">
    <location>
        <begin position="368"/>
        <end position="379"/>
    </location>
</feature>
<dbReference type="Proteomes" id="UP000069272">
    <property type="component" value="Chromosome 3R"/>
</dbReference>
<keyword evidence="4" id="KW-1185">Reference proteome</keyword>